<protein>
    <submittedName>
        <fullName evidence="4">Quinaldine 4-oxidase large subunit</fullName>
    </submittedName>
</protein>
<dbReference type="InterPro" id="IPR037165">
    <property type="entry name" value="AldOxase/xan_DH_Mopterin-bd_sf"/>
</dbReference>
<gene>
    <name evidence="4" type="primary">qoxL</name>
</gene>
<dbReference type="EMBL" id="AJ537472">
    <property type="protein sequence ID" value="CAD61045.1"/>
    <property type="molecule type" value="Genomic_DNA"/>
</dbReference>
<reference evidence="4" key="1">
    <citation type="journal article" date="2003" name="J. Biol. Chem.">
        <title>Gene cluster of Arthrobacter ilicis Ru61a involved in the degradation of quinaldine to anthranilate: characterization and functional expression of the quinaldine 4-oxidase qoxLMS genes.</title>
        <authorList>
            <person name="Parschat K."/>
            <person name="Hauer B."/>
            <person name="Kappl R."/>
            <person name="Kraft R."/>
            <person name="Huttermann J."/>
            <person name="Fetzner S."/>
        </authorList>
    </citation>
    <scope>NUCLEOTIDE SEQUENCE</scope>
    <source>
        <strain evidence="4">Rue61a</strain>
    </source>
</reference>
<name>Q7WSQ5_9MICC</name>
<dbReference type="InterPro" id="IPR008274">
    <property type="entry name" value="AldOxase/xan_DH_MoCoBD1"/>
</dbReference>
<dbReference type="Gene3D" id="3.30.365.10">
    <property type="entry name" value="Aldehyde oxidase/xanthine dehydrogenase, molybdopterin binding domain"/>
    <property type="match status" value="4"/>
</dbReference>
<proteinExistence type="predicted"/>
<dbReference type="SUPFAM" id="SSF54665">
    <property type="entry name" value="CO dehydrogenase molybdoprotein N-domain-like"/>
    <property type="match status" value="1"/>
</dbReference>
<dbReference type="PANTHER" id="PTHR11908">
    <property type="entry name" value="XANTHINE DEHYDROGENASE"/>
    <property type="match status" value="1"/>
</dbReference>
<evidence type="ECO:0000259" key="3">
    <source>
        <dbReference type="SMART" id="SM01008"/>
    </source>
</evidence>
<dbReference type="InterPro" id="IPR036856">
    <property type="entry name" value="Ald_Oxase/Xan_DH_a/b_sf"/>
</dbReference>
<dbReference type="AlphaFoldDB" id="Q7WSQ5"/>
<keyword evidence="2" id="KW-0560">Oxidoreductase</keyword>
<dbReference type="InterPro" id="IPR046867">
    <property type="entry name" value="AldOxase/xan_DH_MoCoBD2"/>
</dbReference>
<evidence type="ECO:0000256" key="2">
    <source>
        <dbReference type="ARBA" id="ARBA00023002"/>
    </source>
</evidence>
<keyword evidence="1" id="KW-0500">Molybdenum</keyword>
<evidence type="ECO:0000256" key="1">
    <source>
        <dbReference type="ARBA" id="ARBA00022505"/>
    </source>
</evidence>
<organism evidence="4">
    <name type="scientific">Paenarthrobacter ilicis</name>
    <dbReference type="NCBI Taxonomy" id="43665"/>
    <lineage>
        <taxon>Bacteria</taxon>
        <taxon>Bacillati</taxon>
        <taxon>Actinomycetota</taxon>
        <taxon>Actinomycetes</taxon>
        <taxon>Micrococcales</taxon>
        <taxon>Micrococcaceae</taxon>
        <taxon>Paenarthrobacter</taxon>
    </lineage>
</organism>
<dbReference type="PANTHER" id="PTHR11908:SF132">
    <property type="entry name" value="ALDEHYDE OXIDASE 1-RELATED"/>
    <property type="match status" value="1"/>
</dbReference>
<dbReference type="InterPro" id="IPR000674">
    <property type="entry name" value="Ald_Oxase/Xan_DH_a/b"/>
</dbReference>
<dbReference type="GO" id="GO:0016491">
    <property type="term" value="F:oxidoreductase activity"/>
    <property type="evidence" value="ECO:0007669"/>
    <property type="project" value="UniProtKB-KW"/>
</dbReference>
<sequence>MVESISAPKMVGQAIPRKENAGLLTGAALFVDDVVLEGMLHAKILRSPTAHANLLSVDASRARTMPGVHDVVTGPEMTGVLKRFGGLVKGLPFNDRIVMADDKVVFEGQEIAAVAAESPYEAWDAVEAIKVAYDELEPVVDIEFAASSEAKAIWDYNGTNVWENYKLKIGDAQSAHGAVTVGGKFRTNRPAAVAMEPHVCIADFDRITKSLTLYTSTQFTHLLVGIIADVLQIPPAKVRVATLNVGGSFGSKGDLFPHEVIACLLSLRTGRPVKLVLSREEVFKAVGGRCAQVTTAELKMDQDGSIVSYGAKVLHNTGAVSPFGGQIMKIGLHIGMLPYPIPNIDINASAVSTTTISGGPVRGFGVPQVLFVKEQLIDMAAEELGLDPIEVRLKNIPANAEEGYVTPSGIRIDSTTAHFCLRKVADEIGWWDRHEKREAYVGYGAGLAVKYTSARHPSLDTDLSTIRLLLTPDGRVTIFSGDVPHGQGHHTMLSQIVADATGAKFDEIGLVAADTATTPFSLGTFGSRSAAVLGSAAMRAGELLAERIRTVAASIMKCPADILELRESMVWVKGSTEPALPFEAVAAVALFATSGLSGGSVAGPIEAQATYDTPTEREREDGGGNWAATYSAGAHAARVEVDPSTGQFKILDYVMAHDSGNIINPLIVEGQHHGGFAHGLAMVTEDLQIGSDGKLLNASLATYGVLTAHDVPNLHQLYDVDVPSTVIPIGSKGAGETATGAVPAVIANALADATGIRFTRLPITPEDVVLALAEKERQGVDRLVWPLTETQGDTQ</sequence>
<dbReference type="SMART" id="SM01008">
    <property type="entry name" value="Ald_Xan_dh_C"/>
    <property type="match status" value="1"/>
</dbReference>
<evidence type="ECO:0000313" key="4">
    <source>
        <dbReference type="EMBL" id="CAD61045.1"/>
    </source>
</evidence>
<dbReference type="Gene3D" id="3.90.1170.50">
    <property type="entry name" value="Aldehyde oxidase/xanthine dehydrogenase, a/b hammerhead"/>
    <property type="match status" value="1"/>
</dbReference>
<accession>Q7WSQ5</accession>
<dbReference type="Pfam" id="PF02738">
    <property type="entry name" value="MoCoBD_1"/>
    <property type="match status" value="1"/>
</dbReference>
<feature type="domain" description="Aldehyde oxidase/xanthine dehydrogenase a/b hammerhead" evidence="3">
    <location>
        <begin position="25"/>
        <end position="137"/>
    </location>
</feature>
<dbReference type="SUPFAM" id="SSF56003">
    <property type="entry name" value="Molybdenum cofactor-binding domain"/>
    <property type="match status" value="1"/>
</dbReference>
<dbReference type="Pfam" id="PF20256">
    <property type="entry name" value="MoCoBD_2"/>
    <property type="match status" value="1"/>
</dbReference>
<dbReference type="GO" id="GO:0005506">
    <property type="term" value="F:iron ion binding"/>
    <property type="evidence" value="ECO:0007669"/>
    <property type="project" value="InterPro"/>
</dbReference>
<dbReference type="InterPro" id="IPR016208">
    <property type="entry name" value="Ald_Oxase/xanthine_DH-like"/>
</dbReference>
<dbReference type="Pfam" id="PF01315">
    <property type="entry name" value="Ald_Xan_dh_C"/>
    <property type="match status" value="1"/>
</dbReference>